<reference evidence="2" key="1">
    <citation type="submission" date="2021-01" db="EMBL/GenBank/DDBJ databases">
        <title>Whole genome shotgun sequence of Acrocarpospora phusangensis NBRC 108782.</title>
        <authorList>
            <person name="Komaki H."/>
            <person name="Tamura T."/>
        </authorList>
    </citation>
    <scope>NUCLEOTIDE SEQUENCE</scope>
    <source>
        <strain evidence="2">NBRC 108782</strain>
    </source>
</reference>
<evidence type="ECO:0000256" key="1">
    <source>
        <dbReference type="SAM" id="MobiDB-lite"/>
    </source>
</evidence>
<feature type="region of interest" description="Disordered" evidence="1">
    <location>
        <begin position="17"/>
        <end position="44"/>
    </location>
</feature>
<keyword evidence="3" id="KW-1185">Reference proteome</keyword>
<protein>
    <submittedName>
        <fullName evidence="2">Uncharacterized protein</fullName>
    </submittedName>
</protein>
<accession>A0A919UNA2</accession>
<name>A0A919UNA2_9ACTN</name>
<sequence>MSQPAVQDIEIHLRSDLPDMGWDDHGGTAQIKRDNSRNSGGEIANRATESIVKAETHLPEGKRPFRLLSIGFDEPGAAHHRGPIVRHVKRQLIGRNHPRRPASMVDISPFFR</sequence>
<evidence type="ECO:0000313" key="3">
    <source>
        <dbReference type="Proteomes" id="UP000640052"/>
    </source>
</evidence>
<comment type="caution">
    <text evidence="2">The sequence shown here is derived from an EMBL/GenBank/DDBJ whole genome shotgun (WGS) entry which is preliminary data.</text>
</comment>
<feature type="compositionally biased region" description="Basic and acidic residues" evidence="1">
    <location>
        <begin position="17"/>
        <end position="36"/>
    </location>
</feature>
<dbReference type="EMBL" id="BOOA01000076">
    <property type="protein sequence ID" value="GIH28276.1"/>
    <property type="molecule type" value="Genomic_DNA"/>
</dbReference>
<gene>
    <name evidence="2" type="ORF">Aph01nite_65860</name>
</gene>
<dbReference type="AlphaFoldDB" id="A0A919UNA2"/>
<dbReference type="Proteomes" id="UP000640052">
    <property type="component" value="Unassembled WGS sequence"/>
</dbReference>
<organism evidence="2 3">
    <name type="scientific">Acrocarpospora phusangensis</name>
    <dbReference type="NCBI Taxonomy" id="1070424"/>
    <lineage>
        <taxon>Bacteria</taxon>
        <taxon>Bacillati</taxon>
        <taxon>Actinomycetota</taxon>
        <taxon>Actinomycetes</taxon>
        <taxon>Streptosporangiales</taxon>
        <taxon>Streptosporangiaceae</taxon>
        <taxon>Acrocarpospora</taxon>
    </lineage>
</organism>
<evidence type="ECO:0000313" key="2">
    <source>
        <dbReference type="EMBL" id="GIH28276.1"/>
    </source>
</evidence>
<proteinExistence type="predicted"/>